<evidence type="ECO:0000256" key="1">
    <source>
        <dbReference type="ARBA" id="ARBA00001933"/>
    </source>
</evidence>
<dbReference type="OrthoDB" id="3168162at2759"/>
<evidence type="ECO:0000256" key="7">
    <source>
        <dbReference type="ARBA" id="ARBA00022898"/>
    </source>
</evidence>
<comment type="pathway">
    <text evidence="2">Lipid metabolism; sphingolipid metabolism.</text>
</comment>
<dbReference type="SUPFAM" id="SSF53383">
    <property type="entry name" value="PLP-dependent transferases"/>
    <property type="match status" value="1"/>
</dbReference>
<evidence type="ECO:0000313" key="16">
    <source>
        <dbReference type="Proteomes" id="UP000835052"/>
    </source>
</evidence>
<dbReference type="GO" id="GO:0005783">
    <property type="term" value="C:endoplasmic reticulum"/>
    <property type="evidence" value="ECO:0007669"/>
    <property type="project" value="TreeGrafter"/>
</dbReference>
<accession>A0A8S1HLA8</accession>
<evidence type="ECO:0000256" key="13">
    <source>
        <dbReference type="ARBA" id="ARBA00042649"/>
    </source>
</evidence>
<dbReference type="InterPro" id="IPR015424">
    <property type="entry name" value="PyrdxlP-dep_Trfase"/>
</dbReference>
<dbReference type="GO" id="GO:0016020">
    <property type="term" value="C:membrane"/>
    <property type="evidence" value="ECO:0007669"/>
    <property type="project" value="GOC"/>
</dbReference>
<reference evidence="15" key="1">
    <citation type="submission" date="2020-10" db="EMBL/GenBank/DDBJ databases">
        <authorList>
            <person name="Kikuchi T."/>
        </authorList>
    </citation>
    <scope>NUCLEOTIDE SEQUENCE</scope>
    <source>
        <strain evidence="15">NKZ352</strain>
    </source>
</reference>
<dbReference type="Pfam" id="PF00155">
    <property type="entry name" value="Aminotran_1_2"/>
    <property type="match status" value="1"/>
</dbReference>
<dbReference type="PANTHER" id="PTHR13693">
    <property type="entry name" value="CLASS II AMINOTRANSFERASE/8-AMINO-7-OXONONANOATE SYNTHASE"/>
    <property type="match status" value="1"/>
</dbReference>
<evidence type="ECO:0000256" key="2">
    <source>
        <dbReference type="ARBA" id="ARBA00004760"/>
    </source>
</evidence>
<comment type="similarity">
    <text evidence="4">Belongs to the class-II pyridoxal-phosphate-dependent aminotransferase family.</text>
</comment>
<dbReference type="InterPro" id="IPR015421">
    <property type="entry name" value="PyrdxlP-dep_Trfase_major"/>
</dbReference>
<evidence type="ECO:0000313" key="15">
    <source>
        <dbReference type="EMBL" id="CAD6195853.1"/>
    </source>
</evidence>
<dbReference type="GO" id="GO:0004758">
    <property type="term" value="F:serine C-palmitoyltransferase activity"/>
    <property type="evidence" value="ECO:0007669"/>
    <property type="project" value="UniProtKB-EC"/>
</dbReference>
<keyword evidence="8" id="KW-0746">Sphingolipid metabolism</keyword>
<evidence type="ECO:0000256" key="10">
    <source>
        <dbReference type="ARBA" id="ARBA00023315"/>
    </source>
</evidence>
<evidence type="ECO:0000256" key="11">
    <source>
        <dbReference type="ARBA" id="ARBA00041066"/>
    </source>
</evidence>
<sequence length="210" mass="23735">MRSVCTPDDDRRRLLIRIDLIRFVGVTEHFGVPIEDVDMVMGSLENALASTGGFPVPRIFRKNVKFVVSGLGYCFSASLPPLLATAASEGLKIIEEDPGRVQRVQKIAVEAHQRIQEALEDSKFYVEGEPLSPMKHIYYDGTDEEAAPKLDLLVDELFEKFKIVITRARYLEKDELFPLKPSARLMFQTALTDEEIDHVVESFRQAAHSI</sequence>
<comment type="caution">
    <text evidence="15">The sequence shown here is derived from an EMBL/GenBank/DDBJ whole genome shotgun (WGS) entry which is preliminary data.</text>
</comment>
<evidence type="ECO:0000256" key="8">
    <source>
        <dbReference type="ARBA" id="ARBA00022919"/>
    </source>
</evidence>
<name>A0A8S1HLA8_9PELO</name>
<dbReference type="EMBL" id="CAJGYM010000061">
    <property type="protein sequence ID" value="CAD6195853.1"/>
    <property type="molecule type" value="Genomic_DNA"/>
</dbReference>
<keyword evidence="7" id="KW-0663">Pyridoxal phosphate</keyword>
<dbReference type="InterPro" id="IPR015422">
    <property type="entry name" value="PyrdxlP-dep_Trfase_small"/>
</dbReference>
<proteinExistence type="inferred from homology"/>
<gene>
    <name evidence="15" type="ORF">CAUJ_LOCUS11771</name>
</gene>
<feature type="domain" description="Aminotransferase class I/classII large" evidence="14">
    <location>
        <begin position="72"/>
        <end position="202"/>
    </location>
</feature>
<dbReference type="EC" id="2.3.1.50" evidence="5"/>
<protein>
    <recommendedName>
        <fullName evidence="11">Serine palmitoyltransferase 1</fullName>
        <ecNumber evidence="5">2.3.1.50</ecNumber>
    </recommendedName>
    <alternativeName>
        <fullName evidence="12">Long chain base biosynthesis protein 1</fullName>
    </alternativeName>
    <alternativeName>
        <fullName evidence="13">Serine-palmitoyl-CoA transferase 1</fullName>
    </alternativeName>
</protein>
<dbReference type="AlphaFoldDB" id="A0A8S1HLA8"/>
<dbReference type="InterPro" id="IPR004839">
    <property type="entry name" value="Aminotransferase_I/II_large"/>
</dbReference>
<dbReference type="GO" id="GO:0030170">
    <property type="term" value="F:pyridoxal phosphate binding"/>
    <property type="evidence" value="ECO:0007669"/>
    <property type="project" value="InterPro"/>
</dbReference>
<dbReference type="PANTHER" id="PTHR13693:SF2">
    <property type="entry name" value="SERINE PALMITOYLTRANSFERASE 1"/>
    <property type="match status" value="1"/>
</dbReference>
<dbReference type="Proteomes" id="UP000835052">
    <property type="component" value="Unassembled WGS sequence"/>
</dbReference>
<dbReference type="GO" id="GO:0046513">
    <property type="term" value="P:ceramide biosynthetic process"/>
    <property type="evidence" value="ECO:0007669"/>
    <property type="project" value="TreeGrafter"/>
</dbReference>
<evidence type="ECO:0000256" key="6">
    <source>
        <dbReference type="ARBA" id="ARBA00022679"/>
    </source>
</evidence>
<evidence type="ECO:0000256" key="5">
    <source>
        <dbReference type="ARBA" id="ARBA00013220"/>
    </source>
</evidence>
<keyword evidence="16" id="KW-1185">Reference proteome</keyword>
<comment type="pathway">
    <text evidence="3">Sphingolipid metabolism.</text>
</comment>
<evidence type="ECO:0000256" key="9">
    <source>
        <dbReference type="ARBA" id="ARBA00023098"/>
    </source>
</evidence>
<evidence type="ECO:0000256" key="4">
    <source>
        <dbReference type="ARBA" id="ARBA00008392"/>
    </source>
</evidence>
<keyword evidence="10" id="KW-0012">Acyltransferase</keyword>
<comment type="cofactor">
    <cofactor evidence="1">
        <name>pyridoxal 5'-phosphate</name>
        <dbReference type="ChEBI" id="CHEBI:597326"/>
    </cofactor>
</comment>
<dbReference type="InterPro" id="IPR050087">
    <property type="entry name" value="AON_synthase_class-II"/>
</dbReference>
<dbReference type="Gene3D" id="3.40.640.10">
    <property type="entry name" value="Type I PLP-dependent aspartate aminotransferase-like (Major domain)"/>
    <property type="match status" value="1"/>
</dbReference>
<evidence type="ECO:0000256" key="3">
    <source>
        <dbReference type="ARBA" id="ARBA00004991"/>
    </source>
</evidence>
<keyword evidence="9" id="KW-0443">Lipid metabolism</keyword>
<dbReference type="GO" id="GO:0046512">
    <property type="term" value="P:sphingosine biosynthetic process"/>
    <property type="evidence" value="ECO:0007669"/>
    <property type="project" value="TreeGrafter"/>
</dbReference>
<organism evidence="15 16">
    <name type="scientific">Caenorhabditis auriculariae</name>
    <dbReference type="NCBI Taxonomy" id="2777116"/>
    <lineage>
        <taxon>Eukaryota</taxon>
        <taxon>Metazoa</taxon>
        <taxon>Ecdysozoa</taxon>
        <taxon>Nematoda</taxon>
        <taxon>Chromadorea</taxon>
        <taxon>Rhabditida</taxon>
        <taxon>Rhabditina</taxon>
        <taxon>Rhabditomorpha</taxon>
        <taxon>Rhabditoidea</taxon>
        <taxon>Rhabditidae</taxon>
        <taxon>Peloderinae</taxon>
        <taxon>Caenorhabditis</taxon>
    </lineage>
</organism>
<evidence type="ECO:0000256" key="12">
    <source>
        <dbReference type="ARBA" id="ARBA00041765"/>
    </source>
</evidence>
<keyword evidence="6" id="KW-0808">Transferase</keyword>
<evidence type="ECO:0000259" key="14">
    <source>
        <dbReference type="Pfam" id="PF00155"/>
    </source>
</evidence>
<dbReference type="Gene3D" id="3.90.1150.10">
    <property type="entry name" value="Aspartate Aminotransferase, domain 1"/>
    <property type="match status" value="1"/>
</dbReference>